<name>A0ABR2MRA8_9ASPA</name>
<protein>
    <submittedName>
        <fullName evidence="1">Uncharacterized protein</fullName>
    </submittedName>
</protein>
<comment type="caution">
    <text evidence="1">The sequence shown here is derived from an EMBL/GenBank/DDBJ whole genome shotgun (WGS) entry which is preliminary data.</text>
</comment>
<reference evidence="1 2" key="1">
    <citation type="journal article" date="2022" name="Nat. Plants">
        <title>Genomes of leafy and leafless Platanthera orchids illuminate the evolution of mycoheterotrophy.</title>
        <authorList>
            <person name="Li M.H."/>
            <person name="Liu K.W."/>
            <person name="Li Z."/>
            <person name="Lu H.C."/>
            <person name="Ye Q.L."/>
            <person name="Zhang D."/>
            <person name="Wang J.Y."/>
            <person name="Li Y.F."/>
            <person name="Zhong Z.M."/>
            <person name="Liu X."/>
            <person name="Yu X."/>
            <person name="Liu D.K."/>
            <person name="Tu X.D."/>
            <person name="Liu B."/>
            <person name="Hao Y."/>
            <person name="Liao X.Y."/>
            <person name="Jiang Y.T."/>
            <person name="Sun W.H."/>
            <person name="Chen J."/>
            <person name="Chen Y.Q."/>
            <person name="Ai Y."/>
            <person name="Zhai J.W."/>
            <person name="Wu S.S."/>
            <person name="Zhou Z."/>
            <person name="Hsiao Y.Y."/>
            <person name="Wu W.L."/>
            <person name="Chen Y.Y."/>
            <person name="Lin Y.F."/>
            <person name="Hsu J.L."/>
            <person name="Li C.Y."/>
            <person name="Wang Z.W."/>
            <person name="Zhao X."/>
            <person name="Zhong W.Y."/>
            <person name="Ma X.K."/>
            <person name="Ma L."/>
            <person name="Huang J."/>
            <person name="Chen G.Z."/>
            <person name="Huang M.Z."/>
            <person name="Huang L."/>
            <person name="Peng D.H."/>
            <person name="Luo Y.B."/>
            <person name="Zou S.Q."/>
            <person name="Chen S.P."/>
            <person name="Lan S."/>
            <person name="Tsai W.C."/>
            <person name="Van de Peer Y."/>
            <person name="Liu Z.J."/>
        </authorList>
    </citation>
    <scope>NUCLEOTIDE SEQUENCE [LARGE SCALE GENOMIC DNA]</scope>
    <source>
        <strain evidence="1">Lor288</strain>
    </source>
</reference>
<evidence type="ECO:0000313" key="2">
    <source>
        <dbReference type="Proteomes" id="UP001412067"/>
    </source>
</evidence>
<dbReference type="Proteomes" id="UP001412067">
    <property type="component" value="Unassembled WGS sequence"/>
</dbReference>
<proteinExistence type="predicted"/>
<keyword evidence="2" id="KW-1185">Reference proteome</keyword>
<accession>A0ABR2MRA8</accession>
<organism evidence="1 2">
    <name type="scientific">Platanthera guangdongensis</name>
    <dbReference type="NCBI Taxonomy" id="2320717"/>
    <lineage>
        <taxon>Eukaryota</taxon>
        <taxon>Viridiplantae</taxon>
        <taxon>Streptophyta</taxon>
        <taxon>Embryophyta</taxon>
        <taxon>Tracheophyta</taxon>
        <taxon>Spermatophyta</taxon>
        <taxon>Magnoliopsida</taxon>
        <taxon>Liliopsida</taxon>
        <taxon>Asparagales</taxon>
        <taxon>Orchidaceae</taxon>
        <taxon>Orchidoideae</taxon>
        <taxon>Orchideae</taxon>
        <taxon>Orchidinae</taxon>
        <taxon>Platanthera</taxon>
    </lineage>
</organism>
<dbReference type="EMBL" id="JBBWWR010000005">
    <property type="protein sequence ID" value="KAK8966700.1"/>
    <property type="molecule type" value="Genomic_DNA"/>
</dbReference>
<gene>
    <name evidence="1" type="ORF">KSP40_PGU007231</name>
</gene>
<sequence length="199" mass="20870">MAFTGGEATAVTVLGKGSSLSSAYIYAIARGLARLPSIPQPLRGFPAPKNSRASIAVLLNKLVLSDSAVRHPLLSLIEKALDLSSGHESLDFGSPLGLVTSLCVLTGKRSDDLDGINRDEIDIIVRSDVPSVGILCILDLCVSSLTKLSDAIAALSCEEVRVDTAIFNLSPSERGFSVKNATDVASDMRDLLFGSKLVG</sequence>
<evidence type="ECO:0000313" key="1">
    <source>
        <dbReference type="EMBL" id="KAK8966700.1"/>
    </source>
</evidence>